<dbReference type="Proteomes" id="UP001321804">
    <property type="component" value="Chromosome"/>
</dbReference>
<evidence type="ECO:0008006" key="4">
    <source>
        <dbReference type="Google" id="ProtNLM"/>
    </source>
</evidence>
<protein>
    <recommendedName>
        <fullName evidence="4">DUF2129 domain-containing protein</fullName>
    </recommendedName>
</protein>
<evidence type="ECO:0000256" key="1">
    <source>
        <dbReference type="ARBA" id="ARBA00022490"/>
    </source>
</evidence>
<evidence type="ECO:0000313" key="2">
    <source>
        <dbReference type="EMBL" id="BDR57202.1"/>
    </source>
</evidence>
<evidence type="ECO:0000313" key="3">
    <source>
        <dbReference type="Proteomes" id="UP001321804"/>
    </source>
</evidence>
<accession>A0AAU9CT68</accession>
<name>A0AAU9CT68_9LACO</name>
<organism evidence="2 3">
    <name type="scientific">Xylocopilactobacillus apis</name>
    <dbReference type="NCBI Taxonomy" id="2932183"/>
    <lineage>
        <taxon>Bacteria</taxon>
        <taxon>Bacillati</taxon>
        <taxon>Bacillota</taxon>
        <taxon>Bacilli</taxon>
        <taxon>Lactobacillales</taxon>
        <taxon>Lactobacillaceae</taxon>
        <taxon>Xylocopilactobacillus</taxon>
    </lineage>
</organism>
<reference evidence="2 3" key="1">
    <citation type="journal article" date="2023" name="Microbiol. Spectr.">
        <title>Symbiosis of Carpenter Bees with Uncharacterized Lactic Acid Bacteria Showing NAD Auxotrophy.</title>
        <authorList>
            <person name="Kawasaki S."/>
            <person name="Ozawa K."/>
            <person name="Mori T."/>
            <person name="Yamamoto A."/>
            <person name="Ito M."/>
            <person name="Ohkuma M."/>
            <person name="Sakamoto M."/>
            <person name="Matsutani M."/>
        </authorList>
    </citation>
    <scope>NUCLEOTIDE SEQUENCE [LARGE SCALE GENOMIC DNA]</scope>
    <source>
        <strain evidence="2 3">KimC2</strain>
    </source>
</reference>
<keyword evidence="3" id="KW-1185">Reference proteome</keyword>
<dbReference type="KEGG" id="xak:KIMC2_17640"/>
<dbReference type="Pfam" id="PF09902">
    <property type="entry name" value="DUF2129"/>
    <property type="match status" value="1"/>
</dbReference>
<keyword evidence="1" id="KW-0963">Cytoplasm</keyword>
<gene>
    <name evidence="2" type="ORF">KIMC2_17640</name>
</gene>
<sequence length="73" mass="8865">MIKRTKLIIYTDHLINLRFLRSAANLQYYSNTFHYAVVYVNESEVPQIMKQLKQNRRIKKVEISPEFNEYKDI</sequence>
<proteinExistence type="predicted"/>
<dbReference type="RefSeq" id="WP_317696090.1">
    <property type="nucleotide sequence ID" value="NZ_AP026801.1"/>
</dbReference>
<dbReference type="EMBL" id="AP026801">
    <property type="protein sequence ID" value="BDR57202.1"/>
    <property type="molecule type" value="Genomic_DNA"/>
</dbReference>
<dbReference type="AlphaFoldDB" id="A0AAU9CT68"/>
<dbReference type="InterPro" id="IPR016979">
    <property type="entry name" value="DUF2129"/>
</dbReference>